<feature type="transmembrane region" description="Helical" evidence="1">
    <location>
        <begin position="103"/>
        <end position="131"/>
    </location>
</feature>
<gene>
    <name evidence="2" type="ORF">ACCAA_1080003</name>
</gene>
<feature type="transmembrane region" description="Helical" evidence="1">
    <location>
        <begin position="74"/>
        <end position="91"/>
    </location>
</feature>
<evidence type="ECO:0000256" key="1">
    <source>
        <dbReference type="SAM" id="Phobius"/>
    </source>
</evidence>
<keyword evidence="3" id="KW-1185">Reference proteome</keyword>
<organism evidence="2 3">
    <name type="scientific">Candidatus Accumulibacter aalborgensis</name>
    <dbReference type="NCBI Taxonomy" id="1860102"/>
    <lineage>
        <taxon>Bacteria</taxon>
        <taxon>Pseudomonadati</taxon>
        <taxon>Pseudomonadota</taxon>
        <taxon>Betaproteobacteria</taxon>
        <taxon>Candidatus Accumulibacter</taxon>
    </lineage>
</organism>
<keyword evidence="1" id="KW-0472">Membrane</keyword>
<evidence type="ECO:0000313" key="2">
    <source>
        <dbReference type="EMBL" id="SBT03602.1"/>
    </source>
</evidence>
<accession>A0A1A8XGV7</accession>
<proteinExistence type="predicted"/>
<feature type="transmembrane region" description="Helical" evidence="1">
    <location>
        <begin position="16"/>
        <end position="38"/>
    </location>
</feature>
<keyword evidence="1" id="KW-1133">Transmembrane helix</keyword>
<reference evidence="2 3" key="1">
    <citation type="submission" date="2016-06" db="EMBL/GenBank/DDBJ databases">
        <authorList>
            <person name="Kjaerup R.B."/>
            <person name="Dalgaard T.S."/>
            <person name="Juul-Madsen H.R."/>
        </authorList>
    </citation>
    <scope>NUCLEOTIDE SEQUENCE [LARGE SCALE GENOMIC DNA]</scope>
    <source>
        <strain evidence="2">3</strain>
    </source>
</reference>
<protein>
    <submittedName>
        <fullName evidence="2">Uncharacterized protein</fullName>
    </submittedName>
</protein>
<dbReference type="Proteomes" id="UP000199169">
    <property type="component" value="Unassembled WGS sequence"/>
</dbReference>
<evidence type="ECO:0000313" key="3">
    <source>
        <dbReference type="Proteomes" id="UP000199169"/>
    </source>
</evidence>
<dbReference type="AlphaFoldDB" id="A0A1A8XGV7"/>
<keyword evidence="1" id="KW-0812">Transmembrane</keyword>
<name>A0A1A8XGV7_9PROT</name>
<sequence length="212" mass="22054">MSAERISLVAQISRRLFISIGVLILALVGLGLLGGSLWPSQNESRTLPAGAAASTADSSAAVSGGDSQAVRSPPMVLVVIGLGALGGFVGLQRRLKNLPKDDLRLLATSWLHALLSPLVGGVLALVMYALFMSGLLAGELFPRLCPATAKTGSDTYANLLGCAPESVSAYAKLFFWSFVAGFSERFVVDIIGRFEHQANQPPDDGSSPPAGT</sequence>
<dbReference type="EMBL" id="FLQX01000011">
    <property type="protein sequence ID" value="SBT03602.1"/>
    <property type="molecule type" value="Genomic_DNA"/>
</dbReference>